<proteinExistence type="predicted"/>
<accession>A0A2R6NHR6</accession>
<protein>
    <submittedName>
        <fullName evidence="3">Uncharacterized protein</fullName>
    </submittedName>
</protein>
<feature type="region of interest" description="Disordered" evidence="2">
    <location>
        <begin position="349"/>
        <end position="419"/>
    </location>
</feature>
<dbReference type="EMBL" id="MLYV02001230">
    <property type="protein sequence ID" value="PSR71937.1"/>
    <property type="molecule type" value="Genomic_DNA"/>
</dbReference>
<feature type="compositionally biased region" description="Low complexity" evidence="2">
    <location>
        <begin position="128"/>
        <end position="141"/>
    </location>
</feature>
<dbReference type="AlphaFoldDB" id="A0A2R6NHR6"/>
<evidence type="ECO:0000256" key="1">
    <source>
        <dbReference type="SAM" id="Coils"/>
    </source>
</evidence>
<feature type="region of interest" description="Disordered" evidence="2">
    <location>
        <begin position="200"/>
        <end position="325"/>
    </location>
</feature>
<sequence>MSSPQGDMAAQPPQSLPSFAQTFGTRSLNQRSPEMNNSLPPIQHRASPFDRTRSARTSPQPSTRDPKYINSRKRLHSEVLAVPENNGEGSGSDDRRSPRTVRIKQEADTDSLPPPKTVGSTSHKPRESTLSPPSSSDSPIPSKKRRTTISGIVQPINTDVRRPSVDSGISPVVMGFTIPGDDPNAMEQVRSMINLKQQQQALIEQRRGSTAGIVPPTAPPDVNVVNPLPLNTEGQPSKSSGPTRLGRRSPNLAHGPGGSRRSIVANSAAAPPQVMAKPVRAPSPPPVAPAQPLPPPPPPPTRPTTDSPPSHTHVHPPANALPAPSISFSHRRASRQLGKGKPADIVISPRTASEGHLQPIIQSAPPIPRGGGMHQMQSMGGRLPSMAIPSLFPVPPPSQVSKRISTGQVPPTPTRFGIPRHSAAGPMPGVTARSPPAASVPISATLVPPTPASLHHPGYSGEKSAFLAPFEMFYDALSDSKQLKSWLSEQLHKSNALMASLQRQQDQLEETVNALVDKKVSVMREEVYGLRVRVDDLESALRSAKAQGYSPNMSAGKGKSKSNGYPGASPIVPEAYTFPPVDSHVRRPEPVRRVSSPTSESHSFPNSQTNSPVPFDVGRRLSVSAMRLESRLPPPNESLRGGPHSHLPLRELPPHNFPPPPPPLTTTTATTGGKGSWSPLGAKTGLPTSSTRSSLSHNALGGERPGLVRRSSGGQGAVGGSAQGRMQPPEKRRASRSPDADEEGRSERGPAPPPPPPPSAQREEQRRESTSKGSQRGRDHHRMDE</sequence>
<feature type="compositionally biased region" description="Polar residues" evidence="2">
    <location>
        <begin position="598"/>
        <end position="612"/>
    </location>
</feature>
<feature type="region of interest" description="Disordered" evidence="2">
    <location>
        <begin position="1"/>
        <end position="169"/>
    </location>
</feature>
<dbReference type="PANTHER" id="PTHR45691:SF6">
    <property type="entry name" value="PROTEIN DIAPHANOUS"/>
    <property type="match status" value="1"/>
</dbReference>
<feature type="compositionally biased region" description="Polar residues" evidence="2">
    <location>
        <begin position="232"/>
        <end position="242"/>
    </location>
</feature>
<dbReference type="GO" id="GO:0030041">
    <property type="term" value="P:actin filament polymerization"/>
    <property type="evidence" value="ECO:0007669"/>
    <property type="project" value="TreeGrafter"/>
</dbReference>
<evidence type="ECO:0000313" key="3">
    <source>
        <dbReference type="EMBL" id="PSR71937.1"/>
    </source>
</evidence>
<feature type="compositionally biased region" description="Pro residues" evidence="2">
    <location>
        <begin position="655"/>
        <end position="664"/>
    </location>
</feature>
<organism evidence="3 4">
    <name type="scientific">Hermanssonia centrifuga</name>
    <dbReference type="NCBI Taxonomy" id="98765"/>
    <lineage>
        <taxon>Eukaryota</taxon>
        <taxon>Fungi</taxon>
        <taxon>Dikarya</taxon>
        <taxon>Basidiomycota</taxon>
        <taxon>Agaricomycotina</taxon>
        <taxon>Agaricomycetes</taxon>
        <taxon>Polyporales</taxon>
        <taxon>Meruliaceae</taxon>
        <taxon>Hermanssonia</taxon>
    </lineage>
</organism>
<feature type="compositionally biased region" description="Pro residues" evidence="2">
    <location>
        <begin position="750"/>
        <end position="759"/>
    </location>
</feature>
<evidence type="ECO:0000256" key="2">
    <source>
        <dbReference type="SAM" id="MobiDB-lite"/>
    </source>
</evidence>
<keyword evidence="4" id="KW-1185">Reference proteome</keyword>
<dbReference type="OrthoDB" id="2138242at2759"/>
<feature type="compositionally biased region" description="Pro residues" evidence="2">
    <location>
        <begin position="281"/>
        <end position="302"/>
    </location>
</feature>
<feature type="compositionally biased region" description="Basic and acidic residues" evidence="2">
    <location>
        <begin position="761"/>
        <end position="770"/>
    </location>
</feature>
<feature type="compositionally biased region" description="Polar residues" evidence="2">
    <location>
        <begin position="399"/>
        <end position="409"/>
    </location>
</feature>
<comment type="caution">
    <text evidence="3">The sequence shown here is derived from an EMBL/GenBank/DDBJ whole genome shotgun (WGS) entry which is preliminary data.</text>
</comment>
<feature type="compositionally biased region" description="Polar residues" evidence="2">
    <location>
        <begin position="686"/>
        <end position="697"/>
    </location>
</feature>
<feature type="compositionally biased region" description="Low complexity" evidence="2">
    <location>
        <begin position="220"/>
        <end position="231"/>
    </location>
</feature>
<feature type="region of interest" description="Disordered" evidence="2">
    <location>
        <begin position="544"/>
        <end position="616"/>
    </location>
</feature>
<feature type="compositionally biased region" description="Gly residues" evidence="2">
    <location>
        <begin position="713"/>
        <end position="722"/>
    </location>
</feature>
<keyword evidence="1" id="KW-0175">Coiled coil</keyword>
<feature type="region of interest" description="Disordered" evidence="2">
    <location>
        <begin position="630"/>
        <end position="785"/>
    </location>
</feature>
<dbReference type="InterPro" id="IPR051412">
    <property type="entry name" value="Formin_Homology_Diaphanous_sf"/>
</dbReference>
<reference evidence="3 4" key="1">
    <citation type="submission" date="2018-02" db="EMBL/GenBank/DDBJ databases">
        <title>Genome sequence of the basidiomycete white-rot fungus Phlebia centrifuga.</title>
        <authorList>
            <person name="Granchi Z."/>
            <person name="Peng M."/>
            <person name="de Vries R.P."/>
            <person name="Hilden K."/>
            <person name="Makela M.R."/>
            <person name="Grigoriev I."/>
            <person name="Riley R."/>
        </authorList>
    </citation>
    <scope>NUCLEOTIDE SEQUENCE [LARGE SCALE GENOMIC DNA]</scope>
    <source>
        <strain evidence="3 4">FBCC195</strain>
    </source>
</reference>
<dbReference type="GO" id="GO:0005884">
    <property type="term" value="C:actin filament"/>
    <property type="evidence" value="ECO:0007669"/>
    <property type="project" value="TreeGrafter"/>
</dbReference>
<feature type="compositionally biased region" description="Basic and acidic residues" evidence="2">
    <location>
        <begin position="728"/>
        <end position="748"/>
    </location>
</feature>
<dbReference type="PANTHER" id="PTHR45691">
    <property type="entry name" value="PROTEIN DIAPHANOUS"/>
    <property type="match status" value="1"/>
</dbReference>
<feature type="compositionally biased region" description="Low complexity" evidence="2">
    <location>
        <begin position="303"/>
        <end position="317"/>
    </location>
</feature>
<dbReference type="Proteomes" id="UP000186601">
    <property type="component" value="Unassembled WGS sequence"/>
</dbReference>
<feature type="coiled-coil region" evidence="1">
    <location>
        <begin position="491"/>
        <end position="518"/>
    </location>
</feature>
<feature type="compositionally biased region" description="Basic and acidic residues" evidence="2">
    <location>
        <begin position="583"/>
        <end position="592"/>
    </location>
</feature>
<gene>
    <name evidence="3" type="ORF">PHLCEN_2v12147</name>
</gene>
<evidence type="ECO:0000313" key="4">
    <source>
        <dbReference type="Proteomes" id="UP000186601"/>
    </source>
</evidence>
<feature type="compositionally biased region" description="Polar residues" evidence="2">
    <location>
        <begin position="12"/>
        <end position="40"/>
    </location>
</feature>
<feature type="compositionally biased region" description="Polar residues" evidence="2">
    <location>
        <begin position="148"/>
        <end position="157"/>
    </location>
</feature>
<name>A0A2R6NHR6_9APHY</name>
<feature type="compositionally biased region" description="Basic and acidic residues" evidence="2">
    <location>
        <begin position="92"/>
        <end position="107"/>
    </location>
</feature>